<dbReference type="RefSeq" id="WP_211854885.1">
    <property type="nucleotide sequence ID" value="NZ_JAAGBB010000030.1"/>
</dbReference>
<evidence type="ECO:0000313" key="3">
    <source>
        <dbReference type="Proteomes" id="UP001196870"/>
    </source>
</evidence>
<dbReference type="Proteomes" id="UP001196870">
    <property type="component" value="Unassembled WGS sequence"/>
</dbReference>
<comment type="caution">
    <text evidence="2">The sequence shown here is derived from an EMBL/GenBank/DDBJ whole genome shotgun (WGS) entry which is preliminary data.</text>
</comment>
<evidence type="ECO:0000256" key="1">
    <source>
        <dbReference type="SAM" id="SignalP"/>
    </source>
</evidence>
<reference evidence="3" key="1">
    <citation type="journal article" date="2021" name="Syst. Appl. Microbiol.">
        <title>Roseomonas hellenica sp. nov., isolated from roots of wild-growing Alkanna tinctoria.</title>
        <authorList>
            <person name="Rat A."/>
            <person name="Naranjo H.D."/>
            <person name="Lebbe L."/>
            <person name="Cnockaert M."/>
            <person name="Krigas N."/>
            <person name="Grigoriadou K."/>
            <person name="Maloupa E."/>
            <person name="Willems A."/>
        </authorList>
    </citation>
    <scope>NUCLEOTIDE SEQUENCE [LARGE SCALE GENOMIC DNA]</scope>
    <source>
        <strain evidence="3">LMG 31523</strain>
    </source>
</reference>
<gene>
    <name evidence="2" type="ORF">GXW71_22270</name>
</gene>
<keyword evidence="1" id="KW-0732">Signal</keyword>
<name>A0ABS5F3Q8_9PROT</name>
<accession>A0ABS5F3Q8</accession>
<feature type="signal peptide" evidence="1">
    <location>
        <begin position="1"/>
        <end position="20"/>
    </location>
</feature>
<sequence length="171" mass="18533">MRAFLLAVLILAGAVPAATAQTTIPLAATNGWEAYQVPPNQNGSGLCGMGTSANSRGRFIWIKIERLRGQLHGFVQVGQDNWNVADTVRGRLHVAIDGRVAELAYAGTNRGTTIEASYRGAFSNFINFVESFAAGYRMEIRFPDDDVAPWTADLRGTRAVTNAFVACARRL</sequence>
<evidence type="ECO:0000313" key="2">
    <source>
        <dbReference type="EMBL" id="MBR0667103.1"/>
    </source>
</evidence>
<dbReference type="EMBL" id="JAAGBB010000030">
    <property type="protein sequence ID" value="MBR0667103.1"/>
    <property type="molecule type" value="Genomic_DNA"/>
</dbReference>
<feature type="chain" id="PRO_5047408617" evidence="1">
    <location>
        <begin position="21"/>
        <end position="171"/>
    </location>
</feature>
<keyword evidence="3" id="KW-1185">Reference proteome</keyword>
<proteinExistence type="predicted"/>
<protein>
    <submittedName>
        <fullName evidence="2">Uncharacterized protein</fullName>
    </submittedName>
</protein>
<organism evidence="2 3">
    <name type="scientific">Plastoroseomonas hellenica</name>
    <dbReference type="NCBI Taxonomy" id="2687306"/>
    <lineage>
        <taxon>Bacteria</taxon>
        <taxon>Pseudomonadati</taxon>
        <taxon>Pseudomonadota</taxon>
        <taxon>Alphaproteobacteria</taxon>
        <taxon>Acetobacterales</taxon>
        <taxon>Acetobacteraceae</taxon>
        <taxon>Plastoroseomonas</taxon>
    </lineage>
</organism>